<comment type="catalytic activity">
    <reaction evidence="1">
        <text>1-(5-phospho-beta-D-ribosyl)-5'-AMP + H2O = 1-(5-phospho-beta-D-ribosyl)-5-[(5-phospho-beta-D-ribosylamino)methylideneamino]imidazole-4-carboxamide</text>
        <dbReference type="Rhea" id="RHEA:20049"/>
        <dbReference type="ChEBI" id="CHEBI:15377"/>
        <dbReference type="ChEBI" id="CHEBI:58435"/>
        <dbReference type="ChEBI" id="CHEBI:59457"/>
        <dbReference type="EC" id="3.5.4.19"/>
    </reaction>
</comment>
<keyword evidence="5" id="KW-0028">Amino-acid biosynthesis</keyword>
<dbReference type="PANTHER" id="PTHR42945:SF1">
    <property type="entry name" value="HISTIDINE BIOSYNTHESIS BIFUNCTIONAL PROTEIN HIS7"/>
    <property type="match status" value="1"/>
</dbReference>
<dbReference type="SUPFAM" id="SSF101386">
    <property type="entry name" value="all-alpha NTP pyrophosphatases"/>
    <property type="match status" value="1"/>
</dbReference>
<dbReference type="GO" id="GO:0000105">
    <property type="term" value="P:L-histidine biosynthetic process"/>
    <property type="evidence" value="ECO:0007669"/>
    <property type="project" value="UniProtKB-UniPathway"/>
</dbReference>
<evidence type="ECO:0000313" key="12">
    <source>
        <dbReference type="EMBL" id="CAD8417343.1"/>
    </source>
</evidence>
<dbReference type="InterPro" id="IPR002496">
    <property type="entry name" value="PRib_AMP_CycHydrolase_dom"/>
</dbReference>
<evidence type="ECO:0000256" key="2">
    <source>
        <dbReference type="ARBA" id="ARBA00001460"/>
    </source>
</evidence>
<dbReference type="GO" id="GO:0004636">
    <property type="term" value="F:phosphoribosyl-ATP diphosphatase activity"/>
    <property type="evidence" value="ECO:0007669"/>
    <property type="project" value="UniProtKB-EC"/>
</dbReference>
<feature type="domain" description="Phosphoribosyl-AMP cyclohydrolase" evidence="11">
    <location>
        <begin position="16"/>
        <end position="91"/>
    </location>
</feature>
<dbReference type="Pfam" id="PF01502">
    <property type="entry name" value="PRA-CH"/>
    <property type="match status" value="1"/>
</dbReference>
<dbReference type="Gene3D" id="3.10.20.810">
    <property type="entry name" value="Phosphoribosyl-AMP cyclohydrolase"/>
    <property type="match status" value="1"/>
</dbReference>
<dbReference type="NCBIfam" id="TIGR03188">
    <property type="entry name" value="histidine_hisI"/>
    <property type="match status" value="1"/>
</dbReference>
<evidence type="ECO:0000259" key="11">
    <source>
        <dbReference type="Pfam" id="PF01502"/>
    </source>
</evidence>
<dbReference type="GO" id="GO:0005524">
    <property type="term" value="F:ATP binding"/>
    <property type="evidence" value="ECO:0007669"/>
    <property type="project" value="UniProtKB-KW"/>
</dbReference>
<evidence type="ECO:0000256" key="5">
    <source>
        <dbReference type="ARBA" id="ARBA00022605"/>
    </source>
</evidence>
<comment type="pathway">
    <text evidence="3">Amino-acid biosynthesis; L-histidine biosynthesis; L-histidine from 5-phospho-alpha-D-ribose 1-diphosphate: step 3/9.</text>
</comment>
<keyword evidence="7" id="KW-0378">Hydrolase</keyword>
<keyword evidence="10" id="KW-0511">Multifunctional enzyme</keyword>
<comment type="pathway">
    <text evidence="4">Amino-acid biosynthesis; L-histidine biosynthesis; L-histidine from 5-phospho-alpha-D-ribose 1-diphosphate: step 2/9.</text>
</comment>
<dbReference type="GO" id="GO:0004635">
    <property type="term" value="F:phosphoribosyl-AMP cyclohydrolase activity"/>
    <property type="evidence" value="ECO:0007669"/>
    <property type="project" value="UniProtKB-EC"/>
</dbReference>
<dbReference type="InterPro" id="IPR021130">
    <property type="entry name" value="PRib-ATP_PPHydrolase-like"/>
</dbReference>
<evidence type="ECO:0000256" key="8">
    <source>
        <dbReference type="ARBA" id="ARBA00022840"/>
    </source>
</evidence>
<gene>
    <name evidence="12" type="ORF">PINE0816_LOCUS13478</name>
</gene>
<evidence type="ECO:0000256" key="3">
    <source>
        <dbReference type="ARBA" id="ARBA00005169"/>
    </source>
</evidence>
<evidence type="ECO:0000256" key="6">
    <source>
        <dbReference type="ARBA" id="ARBA00022741"/>
    </source>
</evidence>
<dbReference type="CDD" id="cd11546">
    <property type="entry name" value="NTP-PPase_His4"/>
    <property type="match status" value="1"/>
</dbReference>
<keyword evidence="8" id="KW-0067">ATP-binding</keyword>
<accession>A0A7S0GFX6</accession>
<protein>
    <recommendedName>
        <fullName evidence="11">Phosphoribosyl-AMP cyclohydrolase domain-containing protein</fullName>
    </recommendedName>
</protein>
<evidence type="ECO:0000256" key="4">
    <source>
        <dbReference type="ARBA" id="ARBA00005204"/>
    </source>
</evidence>
<evidence type="ECO:0000256" key="7">
    <source>
        <dbReference type="ARBA" id="ARBA00022801"/>
    </source>
</evidence>
<dbReference type="InterPro" id="IPR038019">
    <property type="entry name" value="PRib_AMP_CycHydrolase_sf"/>
</dbReference>
<evidence type="ECO:0000256" key="10">
    <source>
        <dbReference type="ARBA" id="ARBA00023268"/>
    </source>
</evidence>
<dbReference type="Pfam" id="PF01503">
    <property type="entry name" value="PRA-PH"/>
    <property type="match status" value="1"/>
</dbReference>
<dbReference type="EMBL" id="HBEL01029035">
    <property type="protein sequence ID" value="CAD8417343.1"/>
    <property type="molecule type" value="Transcribed_RNA"/>
</dbReference>
<dbReference type="PANTHER" id="PTHR42945">
    <property type="entry name" value="HISTIDINE BIOSYNTHESIS BIFUNCTIONAL PROTEIN"/>
    <property type="match status" value="1"/>
</dbReference>
<keyword evidence="6" id="KW-0547">Nucleotide-binding</keyword>
<keyword evidence="9" id="KW-0368">Histidine biosynthesis</keyword>
<dbReference type="Gene3D" id="1.10.287.1080">
    <property type="entry name" value="MazG-like"/>
    <property type="match status" value="1"/>
</dbReference>
<evidence type="ECO:0000256" key="1">
    <source>
        <dbReference type="ARBA" id="ARBA00000024"/>
    </source>
</evidence>
<dbReference type="AlphaFoldDB" id="A0A7S0GFX6"/>
<organism evidence="12">
    <name type="scientific">Proboscia inermis</name>
    <dbReference type="NCBI Taxonomy" id="420281"/>
    <lineage>
        <taxon>Eukaryota</taxon>
        <taxon>Sar</taxon>
        <taxon>Stramenopiles</taxon>
        <taxon>Ochrophyta</taxon>
        <taxon>Bacillariophyta</taxon>
        <taxon>Coscinodiscophyceae</taxon>
        <taxon>Rhizosoleniophycidae</taxon>
        <taxon>Rhizosoleniales</taxon>
        <taxon>Rhizosoleniaceae</taxon>
        <taxon>Proboscia</taxon>
    </lineage>
</organism>
<dbReference type="UniPathway" id="UPA00031">
    <property type="reaction ID" value="UER00007"/>
</dbReference>
<comment type="catalytic activity">
    <reaction evidence="2">
        <text>1-(5-phospho-beta-D-ribosyl)-ATP + H2O = 1-(5-phospho-beta-D-ribosyl)-5'-AMP + diphosphate + H(+)</text>
        <dbReference type="Rhea" id="RHEA:22828"/>
        <dbReference type="ChEBI" id="CHEBI:15377"/>
        <dbReference type="ChEBI" id="CHEBI:15378"/>
        <dbReference type="ChEBI" id="CHEBI:33019"/>
        <dbReference type="ChEBI" id="CHEBI:59457"/>
        <dbReference type="ChEBI" id="CHEBI:73183"/>
        <dbReference type="EC" id="3.6.1.31"/>
    </reaction>
</comment>
<proteinExistence type="predicted"/>
<dbReference type="SUPFAM" id="SSF141734">
    <property type="entry name" value="HisI-like"/>
    <property type="match status" value="1"/>
</dbReference>
<sequence>MFTTVVTTRLNEALGLVYSSKESVIAALECNRGVYYSRSRAALWRKGDTSGHYQNLHRIDIDCDADALRFTVTQRGKDVKAFCHLNDLTCWGKPTGFRGLEETLAKRMKDAPVGSYTKRLFNDPVLLRNKLVEEAQELSECVSRQHGAEEMADVLYFAMVKAATLGVTLDDVAVELDKRDRKVTRRKGDSKEDRIKAADAILKK</sequence>
<reference evidence="12" key="1">
    <citation type="submission" date="2021-01" db="EMBL/GenBank/DDBJ databases">
        <authorList>
            <person name="Corre E."/>
            <person name="Pelletier E."/>
            <person name="Niang G."/>
            <person name="Scheremetjew M."/>
            <person name="Finn R."/>
            <person name="Kale V."/>
            <person name="Holt S."/>
            <person name="Cochrane G."/>
            <person name="Meng A."/>
            <person name="Brown T."/>
            <person name="Cohen L."/>
        </authorList>
    </citation>
    <scope>NUCLEOTIDE SEQUENCE</scope>
    <source>
        <strain evidence="12">CCAP1064/1</strain>
    </source>
</reference>
<evidence type="ECO:0000256" key="9">
    <source>
        <dbReference type="ARBA" id="ARBA00023102"/>
    </source>
</evidence>
<name>A0A7S0GFX6_9STRA</name>
<dbReference type="InterPro" id="IPR008179">
    <property type="entry name" value="HisE"/>
</dbReference>